<feature type="domain" description="Peptidase S8/S53" evidence="8">
    <location>
        <begin position="197"/>
        <end position="427"/>
    </location>
</feature>
<organism evidence="10 11">
    <name type="scientific">Streptomyces pseudovenezuelae</name>
    <dbReference type="NCBI Taxonomy" id="67350"/>
    <lineage>
        <taxon>Bacteria</taxon>
        <taxon>Bacillati</taxon>
        <taxon>Actinomycetota</taxon>
        <taxon>Actinomycetes</taxon>
        <taxon>Kitasatosporales</taxon>
        <taxon>Streptomycetaceae</taxon>
        <taxon>Streptomyces</taxon>
        <taxon>Streptomyces aurantiacus group</taxon>
    </lineage>
</organism>
<dbReference type="PROSITE" id="PS51892">
    <property type="entry name" value="SUBTILASE"/>
    <property type="match status" value="1"/>
</dbReference>
<dbReference type="InterPro" id="IPR015500">
    <property type="entry name" value="Peptidase_S8_subtilisin-rel"/>
</dbReference>
<evidence type="ECO:0000313" key="11">
    <source>
        <dbReference type="Proteomes" id="UP001160499"/>
    </source>
</evidence>
<dbReference type="InterPro" id="IPR034193">
    <property type="entry name" value="PCSK9_ProteinaseK-like"/>
</dbReference>
<feature type="domain" description="Inhibitor I9" evidence="9">
    <location>
        <begin position="96"/>
        <end position="164"/>
    </location>
</feature>
<dbReference type="SUPFAM" id="SSF52743">
    <property type="entry name" value="Subtilisin-like"/>
    <property type="match status" value="1"/>
</dbReference>
<evidence type="ECO:0000256" key="3">
    <source>
        <dbReference type="ARBA" id="ARBA00022801"/>
    </source>
</evidence>
<dbReference type="PRINTS" id="PR00723">
    <property type="entry name" value="SUBTILISIN"/>
</dbReference>
<dbReference type="PANTHER" id="PTHR43806:SF11">
    <property type="entry name" value="CEREVISIN-RELATED"/>
    <property type="match status" value="1"/>
</dbReference>
<reference evidence="10 11" key="1">
    <citation type="submission" date="2023-04" db="EMBL/GenBank/DDBJ databases">
        <title>Forest soil microbial communities from Buena Vista Peninsula, Colon Province, Panama.</title>
        <authorList>
            <person name="Bouskill N."/>
        </authorList>
    </citation>
    <scope>NUCLEOTIDE SEQUENCE [LARGE SCALE GENOMIC DNA]</scope>
    <source>
        <strain evidence="10 11">GGS1</strain>
    </source>
</reference>
<proteinExistence type="inferred from homology"/>
<dbReference type="EMBL" id="JARXVH010000006">
    <property type="protein sequence ID" value="MDH6216791.1"/>
    <property type="molecule type" value="Genomic_DNA"/>
</dbReference>
<evidence type="ECO:0000256" key="7">
    <source>
        <dbReference type="SAM" id="MobiDB-lite"/>
    </source>
</evidence>
<name>A0ABT6LMC1_9ACTN</name>
<dbReference type="GO" id="GO:0006508">
    <property type="term" value="P:proteolysis"/>
    <property type="evidence" value="ECO:0007669"/>
    <property type="project" value="UniProtKB-KW"/>
</dbReference>
<keyword evidence="3 5" id="KW-0378">Hydrolase</keyword>
<accession>A0ABT6LMC1</accession>
<evidence type="ECO:0000256" key="6">
    <source>
        <dbReference type="RuleBase" id="RU003355"/>
    </source>
</evidence>
<evidence type="ECO:0000256" key="5">
    <source>
        <dbReference type="PROSITE-ProRule" id="PRU01240"/>
    </source>
</evidence>
<dbReference type="PROSITE" id="PS00136">
    <property type="entry name" value="SUBTILASE_ASP"/>
    <property type="match status" value="1"/>
</dbReference>
<feature type="region of interest" description="Disordered" evidence="7">
    <location>
        <begin position="9"/>
        <end position="37"/>
    </location>
</feature>
<dbReference type="InterPro" id="IPR010259">
    <property type="entry name" value="S8pro/Inhibitor_I9"/>
</dbReference>
<feature type="active site" description="Charge relay system" evidence="5">
    <location>
        <position position="391"/>
    </location>
</feature>
<evidence type="ECO:0000313" key="10">
    <source>
        <dbReference type="EMBL" id="MDH6216791.1"/>
    </source>
</evidence>
<evidence type="ECO:0000259" key="9">
    <source>
        <dbReference type="Pfam" id="PF05922"/>
    </source>
</evidence>
<dbReference type="Proteomes" id="UP001160499">
    <property type="component" value="Unassembled WGS sequence"/>
</dbReference>
<dbReference type="InterPro" id="IPR050131">
    <property type="entry name" value="Peptidase_S8_subtilisin-like"/>
</dbReference>
<keyword evidence="4 5" id="KW-0720">Serine protease</keyword>
<dbReference type="Gene3D" id="3.40.50.200">
    <property type="entry name" value="Peptidase S8/S53 domain"/>
    <property type="match status" value="1"/>
</dbReference>
<dbReference type="InterPro" id="IPR037045">
    <property type="entry name" value="S8pro/Inhibitor_I9_sf"/>
</dbReference>
<keyword evidence="2 5" id="KW-0645">Protease</keyword>
<comment type="similarity">
    <text evidence="1 5 6">Belongs to the peptidase S8 family.</text>
</comment>
<dbReference type="CDD" id="cd04077">
    <property type="entry name" value="Peptidases_S8_PCSK9_ProteinaseK_like"/>
    <property type="match status" value="1"/>
</dbReference>
<dbReference type="GO" id="GO:0008233">
    <property type="term" value="F:peptidase activity"/>
    <property type="evidence" value="ECO:0007669"/>
    <property type="project" value="UniProtKB-KW"/>
</dbReference>
<dbReference type="Pfam" id="PF05922">
    <property type="entry name" value="Inhibitor_I9"/>
    <property type="match status" value="1"/>
</dbReference>
<sequence>MIDPLLSLERERDVPGRVRDDARTPHSRAPDPGARSLEEDSLVMAQLRSKKLRFAAVTGLATAALVGGLTALPAQAAPAEGKVLSAGSPTAVKDSYIVTLKKTAGLKAASTAGKGLVKEYGGTVRKTFDTVLNGYSATLTATEAKRLAADPSVASVEQNQRFQLADTTQSSAPWGLDRIDQAALPLSGTYTYPDTAGAGVTAYVIDTGVRITHTQISGRASYGYDAVDGDTTASDGNGHGTHVATTIAGTTYGVAKKANIVAVRVLDNSGSGTTAGVIDGIEWVTENHTGPAVANMSLGGSASSTLDTAVANSIASGVTYAVAAGNSSANASSYSPARVATAITVGATTSADARASYSNYGSVLDIFAPGSSILAGYNTSDTATATLSGTSMATPHVAGAAAVYLASHTSATPAAVATALVNGATSNVVTSAGTGSPNKLLKLVP</sequence>
<evidence type="ECO:0000256" key="2">
    <source>
        <dbReference type="ARBA" id="ARBA00022670"/>
    </source>
</evidence>
<dbReference type="Gene3D" id="3.30.70.80">
    <property type="entry name" value="Peptidase S8 propeptide/proteinase inhibitor I9"/>
    <property type="match status" value="1"/>
</dbReference>
<evidence type="ECO:0000256" key="1">
    <source>
        <dbReference type="ARBA" id="ARBA00011073"/>
    </source>
</evidence>
<protein>
    <submittedName>
        <fullName evidence="10">Subtilisin family serine protease</fullName>
    </submittedName>
</protein>
<dbReference type="PROSITE" id="PS00138">
    <property type="entry name" value="SUBTILASE_SER"/>
    <property type="match status" value="1"/>
</dbReference>
<dbReference type="InterPro" id="IPR023828">
    <property type="entry name" value="Peptidase_S8_Ser-AS"/>
</dbReference>
<evidence type="ECO:0000256" key="4">
    <source>
        <dbReference type="ARBA" id="ARBA00022825"/>
    </source>
</evidence>
<keyword evidence="11" id="KW-1185">Reference proteome</keyword>
<dbReference type="Pfam" id="PF00082">
    <property type="entry name" value="Peptidase_S8"/>
    <property type="match status" value="1"/>
</dbReference>
<evidence type="ECO:0000259" key="8">
    <source>
        <dbReference type="Pfam" id="PF00082"/>
    </source>
</evidence>
<dbReference type="InterPro" id="IPR023827">
    <property type="entry name" value="Peptidase_S8_Asp-AS"/>
</dbReference>
<dbReference type="SUPFAM" id="SSF54897">
    <property type="entry name" value="Protease propeptides/inhibitors"/>
    <property type="match status" value="1"/>
</dbReference>
<comment type="caution">
    <text evidence="10">The sequence shown here is derived from an EMBL/GenBank/DDBJ whole genome shotgun (WGS) entry which is preliminary data.</text>
</comment>
<feature type="active site" description="Charge relay system" evidence="5">
    <location>
        <position position="206"/>
    </location>
</feature>
<dbReference type="InterPro" id="IPR036852">
    <property type="entry name" value="Peptidase_S8/S53_dom_sf"/>
</dbReference>
<gene>
    <name evidence="10" type="ORF">M2283_004109</name>
</gene>
<feature type="compositionally biased region" description="Basic and acidic residues" evidence="7">
    <location>
        <begin position="9"/>
        <end position="24"/>
    </location>
</feature>
<feature type="active site" description="Charge relay system" evidence="5">
    <location>
        <position position="239"/>
    </location>
</feature>
<dbReference type="PANTHER" id="PTHR43806">
    <property type="entry name" value="PEPTIDASE S8"/>
    <property type="match status" value="1"/>
</dbReference>
<dbReference type="InterPro" id="IPR000209">
    <property type="entry name" value="Peptidase_S8/S53_dom"/>
</dbReference>